<dbReference type="EMBL" id="KE345076">
    <property type="protein sequence ID" value="EXB93525.1"/>
    <property type="molecule type" value="Genomic_DNA"/>
</dbReference>
<dbReference type="Proteomes" id="UP000030645">
    <property type="component" value="Unassembled WGS sequence"/>
</dbReference>
<accession>W9RRD4</accession>
<evidence type="ECO:0000256" key="1">
    <source>
        <dbReference type="SAM" id="MobiDB-lite"/>
    </source>
</evidence>
<sequence>MYDWHGNGDNFRCRNGARQPLYRSSLRALRPPGERRQLLVSKRGPSAVRSKLSSRSTTGTGTARTFGVVTGPVSRYVKALFALYGLQGKGDNFWCQNGAHQPLDRSSLRDLQLARERRHLLLSKRGPSSVRSKHSSCSTTATRTGTTFEVVRGPAIRCYIEALFALYNRHWNGDIFWC</sequence>
<proteinExistence type="predicted"/>
<protein>
    <submittedName>
        <fullName evidence="2">Uncharacterized protein</fullName>
    </submittedName>
</protein>
<gene>
    <name evidence="2" type="ORF">L484_001621</name>
</gene>
<name>W9RRD4_9ROSA</name>
<keyword evidence="3" id="KW-1185">Reference proteome</keyword>
<feature type="region of interest" description="Disordered" evidence="1">
    <location>
        <begin position="41"/>
        <end position="62"/>
    </location>
</feature>
<dbReference type="AlphaFoldDB" id="W9RRD4"/>
<organism evidence="2 3">
    <name type="scientific">Morus notabilis</name>
    <dbReference type="NCBI Taxonomy" id="981085"/>
    <lineage>
        <taxon>Eukaryota</taxon>
        <taxon>Viridiplantae</taxon>
        <taxon>Streptophyta</taxon>
        <taxon>Embryophyta</taxon>
        <taxon>Tracheophyta</taxon>
        <taxon>Spermatophyta</taxon>
        <taxon>Magnoliopsida</taxon>
        <taxon>eudicotyledons</taxon>
        <taxon>Gunneridae</taxon>
        <taxon>Pentapetalae</taxon>
        <taxon>rosids</taxon>
        <taxon>fabids</taxon>
        <taxon>Rosales</taxon>
        <taxon>Moraceae</taxon>
        <taxon>Moreae</taxon>
        <taxon>Morus</taxon>
    </lineage>
</organism>
<evidence type="ECO:0000313" key="3">
    <source>
        <dbReference type="Proteomes" id="UP000030645"/>
    </source>
</evidence>
<reference evidence="3" key="1">
    <citation type="submission" date="2013-01" db="EMBL/GenBank/DDBJ databases">
        <title>Draft Genome Sequence of a Mulberry Tree, Morus notabilis C.K. Schneid.</title>
        <authorList>
            <person name="He N."/>
            <person name="Zhao S."/>
        </authorList>
    </citation>
    <scope>NUCLEOTIDE SEQUENCE</scope>
</reference>
<evidence type="ECO:0000313" key="2">
    <source>
        <dbReference type="EMBL" id="EXB93525.1"/>
    </source>
</evidence>